<dbReference type="AlphaFoldDB" id="A0A067MRJ0"/>
<reference evidence="3" key="1">
    <citation type="journal article" date="2014" name="Proc. Natl. Acad. Sci. U.S.A.">
        <title>Extensive sampling of basidiomycete genomes demonstrates inadequacy of the white-rot/brown-rot paradigm for wood decay fungi.</title>
        <authorList>
            <person name="Riley R."/>
            <person name="Salamov A.A."/>
            <person name="Brown D.W."/>
            <person name="Nagy L.G."/>
            <person name="Floudas D."/>
            <person name="Held B.W."/>
            <person name="Levasseur A."/>
            <person name="Lombard V."/>
            <person name="Morin E."/>
            <person name="Otillar R."/>
            <person name="Lindquist E.A."/>
            <person name="Sun H."/>
            <person name="LaButti K.M."/>
            <person name="Schmutz J."/>
            <person name="Jabbour D."/>
            <person name="Luo H."/>
            <person name="Baker S.E."/>
            <person name="Pisabarro A.G."/>
            <person name="Walton J.D."/>
            <person name="Blanchette R.A."/>
            <person name="Henrissat B."/>
            <person name="Martin F."/>
            <person name="Cullen D."/>
            <person name="Hibbett D.S."/>
            <person name="Grigoriev I.V."/>
        </authorList>
    </citation>
    <scope>NUCLEOTIDE SEQUENCE [LARGE SCALE GENOMIC DNA]</scope>
    <source>
        <strain evidence="3">FD-172 SS1</strain>
    </source>
</reference>
<sequence length="290" mass="31826">MTQCPNLGNECHRVRKVDSPQCANLGTQRVLPLNTEMDSVAVYQDGILSSRPRTSSPRKLATGYACTAIHSMFSPQYPRPQMDKNSMYLYSTSGKPAATDQTYGNLVTLCAHIHGLFDAPEFLVSKDGKLFLSFCKLNHAAKLYHNAPFKNAYLVNEFLYARFAFSVMKIARATVAPAQIRLLEGRSGGSDSGGDGDDDDSSGGSNDDSEGPSEDGRGDLKRKPGQEEQDDDDEEGEIGQPSKKIKLSGNASAELDTLDPQERERQELEEDLAIAEEIHPFFGMYIPFSS</sequence>
<protein>
    <submittedName>
        <fullName evidence="2">Uncharacterized protein</fullName>
    </submittedName>
</protein>
<evidence type="ECO:0000313" key="3">
    <source>
        <dbReference type="Proteomes" id="UP000027195"/>
    </source>
</evidence>
<dbReference type="EMBL" id="KL198021">
    <property type="protein sequence ID" value="KDQ18323.1"/>
    <property type="molecule type" value="Genomic_DNA"/>
</dbReference>
<name>A0A067MRJ0_BOTB1</name>
<feature type="compositionally biased region" description="Acidic residues" evidence="1">
    <location>
        <begin position="194"/>
        <end position="213"/>
    </location>
</feature>
<feature type="compositionally biased region" description="Acidic residues" evidence="1">
    <location>
        <begin position="227"/>
        <end position="237"/>
    </location>
</feature>
<proteinExistence type="predicted"/>
<feature type="region of interest" description="Disordered" evidence="1">
    <location>
        <begin position="185"/>
        <end position="267"/>
    </location>
</feature>
<accession>A0A067MRJ0</accession>
<feature type="compositionally biased region" description="Basic and acidic residues" evidence="1">
    <location>
        <begin position="214"/>
        <end position="226"/>
    </location>
</feature>
<evidence type="ECO:0000313" key="2">
    <source>
        <dbReference type="EMBL" id="KDQ18323.1"/>
    </source>
</evidence>
<dbReference type="Proteomes" id="UP000027195">
    <property type="component" value="Unassembled WGS sequence"/>
</dbReference>
<evidence type="ECO:0000256" key="1">
    <source>
        <dbReference type="SAM" id="MobiDB-lite"/>
    </source>
</evidence>
<gene>
    <name evidence="2" type="ORF">BOTBODRAFT_509808</name>
</gene>
<organism evidence="2 3">
    <name type="scientific">Botryobasidium botryosum (strain FD-172 SS1)</name>
    <dbReference type="NCBI Taxonomy" id="930990"/>
    <lineage>
        <taxon>Eukaryota</taxon>
        <taxon>Fungi</taxon>
        <taxon>Dikarya</taxon>
        <taxon>Basidiomycota</taxon>
        <taxon>Agaricomycotina</taxon>
        <taxon>Agaricomycetes</taxon>
        <taxon>Cantharellales</taxon>
        <taxon>Botryobasidiaceae</taxon>
        <taxon>Botryobasidium</taxon>
    </lineage>
</organism>
<dbReference type="InParanoid" id="A0A067MRJ0"/>
<dbReference type="HOGENOM" id="CLU_959731_0_0_1"/>
<keyword evidence="3" id="KW-1185">Reference proteome</keyword>